<comment type="caution">
    <text evidence="8">The sequence shown here is derived from an EMBL/GenBank/DDBJ whole genome shotgun (WGS) entry which is preliminary data.</text>
</comment>
<accession>A0A261U485</accession>
<evidence type="ECO:0000256" key="5">
    <source>
        <dbReference type="ARBA" id="ARBA00022833"/>
    </source>
</evidence>
<dbReference type="InterPro" id="IPR036866">
    <property type="entry name" value="RibonucZ/Hydroxyglut_hydro"/>
</dbReference>
<evidence type="ECO:0000313" key="9">
    <source>
        <dbReference type="Proteomes" id="UP000216885"/>
    </source>
</evidence>
<dbReference type="SMART" id="SM00849">
    <property type="entry name" value="Lactamase_B"/>
    <property type="match status" value="1"/>
</dbReference>
<comment type="cofactor">
    <cofactor evidence="1">
        <name>Zn(2+)</name>
        <dbReference type="ChEBI" id="CHEBI:29105"/>
    </cofactor>
</comment>
<dbReference type="SUPFAM" id="SSF56281">
    <property type="entry name" value="Metallo-hydrolase/oxidoreductase"/>
    <property type="match status" value="1"/>
</dbReference>
<evidence type="ECO:0000256" key="2">
    <source>
        <dbReference type="ARBA" id="ARBA00007749"/>
    </source>
</evidence>
<dbReference type="InterPro" id="IPR001279">
    <property type="entry name" value="Metallo-B-lactamas"/>
</dbReference>
<evidence type="ECO:0000256" key="6">
    <source>
        <dbReference type="SAM" id="MobiDB-lite"/>
    </source>
</evidence>
<dbReference type="GO" id="GO:0046872">
    <property type="term" value="F:metal ion binding"/>
    <property type="evidence" value="ECO:0007669"/>
    <property type="project" value="UniProtKB-KW"/>
</dbReference>
<gene>
    <name evidence="8" type="ORF">CAL20_13110</name>
</gene>
<evidence type="ECO:0000256" key="3">
    <source>
        <dbReference type="ARBA" id="ARBA00022723"/>
    </source>
</evidence>
<feature type="domain" description="Metallo-beta-lactamase" evidence="7">
    <location>
        <begin position="39"/>
        <end position="239"/>
    </location>
</feature>
<keyword evidence="9" id="KW-1185">Reference proteome</keyword>
<keyword evidence="5" id="KW-0862">Zinc</keyword>
<feature type="region of interest" description="Disordered" evidence="6">
    <location>
        <begin position="249"/>
        <end position="273"/>
    </location>
</feature>
<sequence>MDYAPFSVYAIRYARHSGRTSSDNYLGHVDFHDAESDLDYYVWVLRRDDEIYLVDTGFGETAAQQRGRELFMRPAQGLKLLGIDAAQVRNIILTHLHYDHAGTLADFPNATFHVQDAEPTYATGRCMCHGALRHPYDVEDIVEYVRRLYAGRVTFHQGSSELAPGLSVHLVGGHTAGLQIVRVWTKRGWVVLASDATHLYGNIGNNAPFPVVYNVGDMLEGYRIVRSLADSEDHIIPGHDPQVMQRYPAPSPEHAGQIAQLDVTPTKTAGDAA</sequence>
<dbReference type="AlphaFoldDB" id="A0A261U485"/>
<evidence type="ECO:0000256" key="4">
    <source>
        <dbReference type="ARBA" id="ARBA00022801"/>
    </source>
</evidence>
<evidence type="ECO:0000256" key="1">
    <source>
        <dbReference type="ARBA" id="ARBA00001947"/>
    </source>
</evidence>
<dbReference type="InterPro" id="IPR051013">
    <property type="entry name" value="MBL_superfamily_lactonases"/>
</dbReference>
<evidence type="ECO:0000259" key="7">
    <source>
        <dbReference type="SMART" id="SM00849"/>
    </source>
</evidence>
<protein>
    <submittedName>
        <fullName evidence="8">MBL fold hydrolase</fullName>
    </submittedName>
</protein>
<dbReference type="PANTHER" id="PTHR42978:SF7">
    <property type="entry name" value="METALLO-HYDROLASE RV2300C-RELATED"/>
    <property type="match status" value="1"/>
</dbReference>
<keyword evidence="4 8" id="KW-0378">Hydrolase</keyword>
<dbReference type="CDD" id="cd07729">
    <property type="entry name" value="AHL_lactonase_MBL-fold"/>
    <property type="match status" value="1"/>
</dbReference>
<dbReference type="PANTHER" id="PTHR42978">
    <property type="entry name" value="QUORUM-QUENCHING LACTONASE YTNP-RELATED-RELATED"/>
    <property type="match status" value="1"/>
</dbReference>
<comment type="similarity">
    <text evidence="2">Belongs to the metallo-beta-lactamase superfamily.</text>
</comment>
<keyword evidence="3" id="KW-0479">Metal-binding</keyword>
<dbReference type="GO" id="GO:0016787">
    <property type="term" value="F:hydrolase activity"/>
    <property type="evidence" value="ECO:0007669"/>
    <property type="project" value="UniProtKB-KW"/>
</dbReference>
<dbReference type="RefSeq" id="WP_094838068.1">
    <property type="nucleotide sequence ID" value="NZ_NEVQ01000013.1"/>
</dbReference>
<reference evidence="8 9" key="1">
    <citation type="submission" date="2017-05" db="EMBL/GenBank/DDBJ databases">
        <title>Complete and WGS of Bordetella genogroups.</title>
        <authorList>
            <person name="Spilker T."/>
            <person name="LiPuma J."/>
        </authorList>
    </citation>
    <scope>NUCLEOTIDE SEQUENCE [LARGE SCALE GENOMIC DNA]</scope>
    <source>
        <strain evidence="8 9">AU9919</strain>
    </source>
</reference>
<dbReference type="Pfam" id="PF00753">
    <property type="entry name" value="Lactamase_B"/>
    <property type="match status" value="1"/>
</dbReference>
<proteinExistence type="inferred from homology"/>
<name>A0A261U485_9BORD</name>
<organism evidence="8 9">
    <name type="scientific">Bordetella genomosp. 4</name>
    <dbReference type="NCBI Taxonomy" id="463044"/>
    <lineage>
        <taxon>Bacteria</taxon>
        <taxon>Pseudomonadati</taxon>
        <taxon>Pseudomonadota</taxon>
        <taxon>Betaproteobacteria</taxon>
        <taxon>Burkholderiales</taxon>
        <taxon>Alcaligenaceae</taxon>
        <taxon>Bordetella</taxon>
    </lineage>
</organism>
<evidence type="ECO:0000313" key="8">
    <source>
        <dbReference type="EMBL" id="OZI56371.1"/>
    </source>
</evidence>
<dbReference type="Gene3D" id="3.60.15.10">
    <property type="entry name" value="Ribonuclease Z/Hydroxyacylglutathione hydrolase-like"/>
    <property type="match status" value="1"/>
</dbReference>
<dbReference type="EMBL" id="NEVQ01000013">
    <property type="protein sequence ID" value="OZI56371.1"/>
    <property type="molecule type" value="Genomic_DNA"/>
</dbReference>
<dbReference type="Proteomes" id="UP000216885">
    <property type="component" value="Unassembled WGS sequence"/>
</dbReference>